<dbReference type="GO" id="GO:0005948">
    <property type="term" value="C:acetolactate synthase complex"/>
    <property type="evidence" value="ECO:0007669"/>
    <property type="project" value="TreeGrafter"/>
</dbReference>
<dbReference type="AlphaFoldDB" id="A0A8J4T576"/>
<evidence type="ECO:0000259" key="14">
    <source>
        <dbReference type="Pfam" id="PF02776"/>
    </source>
</evidence>
<comment type="similarity">
    <text evidence="3 10">Belongs to the TPP enzyme family.</text>
</comment>
<name>A0A8J4T576_9TREM</name>
<dbReference type="GO" id="GO:0000287">
    <property type="term" value="F:magnesium ion binding"/>
    <property type="evidence" value="ECO:0007669"/>
    <property type="project" value="InterPro"/>
</dbReference>
<evidence type="ECO:0000256" key="9">
    <source>
        <dbReference type="ARBA" id="ARBA00048767"/>
    </source>
</evidence>
<dbReference type="PANTHER" id="PTHR18968">
    <property type="entry name" value="THIAMINE PYROPHOSPHATE ENZYMES"/>
    <property type="match status" value="1"/>
</dbReference>
<comment type="cofactor">
    <cofactor evidence="2">
        <name>thiamine diphosphate</name>
        <dbReference type="ChEBI" id="CHEBI:58937"/>
    </cofactor>
</comment>
<evidence type="ECO:0000259" key="13">
    <source>
        <dbReference type="Pfam" id="PF02775"/>
    </source>
</evidence>
<keyword evidence="11" id="KW-1133">Transmembrane helix</keyword>
<comment type="caution">
    <text evidence="15">The sequence shown here is derived from an EMBL/GenBank/DDBJ whole genome shotgun (WGS) entry which is preliminary data.</text>
</comment>
<sequence length="669" mass="72958">MCNVQWNPTIFVCIIMITYVILAFTLLCCWFIARKLKRYMTFELDQNSKHYGGELVADVLRAYKVPFIFTLCGGHISPILVAAEKRNIRVIDVRHEASAVFAADAVSRLSGRVGVAVVTAGPGLTNTVTAVKNAQMAESPLVLLAGAAASLLRGRGSLQDIDQLTLFRPLCKWCGRINRVKDIIPVLCTAFFQACSETPGPVLVEFPIDTLYSYSLVRQHFRILENPQSLGQRFTNWYLRFYLFRLFANGFQISPCAPDVEPTSIPVREPIIPMPSGGHVDKLVLLLARAKCPVLVVGSQAVLPPVPASVTAEHVKALCVPVYLAGMARGLLGRKHPMVFRHARRAALRSADVIVLAGVVCDFRLDYGRVLNRKAKVVVINRDKKQSYLNSDLFWRPHLVIRADVGTTLADLSAALSERFPCSNEFRCPQDWIDELHTRENHRDEEIRQSALVQSSDRTNSLAVLWNLEHHGLTTSDQEDAIIIADGGDFVGSAAYILRPRGPLSWLDPGPFGTLGAGGGFALGAKLCRPNATVWVIFGDGSAGYSLAEWDSLARHHAPAIAVIGNDGCWSQIARDQVNLFGSNVACSLNTIRYDVIGAAYAGSQMAASDYAGGDHVPDNGGAFVVNRSNFASIRQVFAEAKLLSSGGRPSIINCLIATSGFRDGSISL</sequence>
<keyword evidence="6 10" id="KW-0786">Thiamine pyrophosphate</keyword>
<comment type="catalytic activity">
    <reaction evidence="8">
        <text>2-hydroxyoctadecanoyl-CoA = heptadecanal + formyl-CoA</text>
        <dbReference type="Rhea" id="RHEA:55196"/>
        <dbReference type="ChEBI" id="CHEBI:57376"/>
        <dbReference type="ChEBI" id="CHEBI:74116"/>
        <dbReference type="ChEBI" id="CHEBI:138631"/>
    </reaction>
    <physiologicalReaction direction="left-to-right" evidence="8">
        <dbReference type="Rhea" id="RHEA:55197"/>
    </physiologicalReaction>
</comment>
<reference evidence="15" key="1">
    <citation type="submission" date="2019-05" db="EMBL/GenBank/DDBJ databases">
        <title>Annotation for the trematode Paragonimus heterotremus.</title>
        <authorList>
            <person name="Choi Y.-J."/>
        </authorList>
    </citation>
    <scope>NUCLEOTIDE SEQUENCE</scope>
    <source>
        <strain evidence="15">LC</strain>
    </source>
</reference>
<dbReference type="InterPro" id="IPR029035">
    <property type="entry name" value="DHS-like_NAD/FAD-binding_dom"/>
</dbReference>
<dbReference type="InterPro" id="IPR012000">
    <property type="entry name" value="Thiamin_PyroP_enz_cen_dom"/>
</dbReference>
<dbReference type="Pfam" id="PF02776">
    <property type="entry name" value="TPP_enzyme_N"/>
    <property type="match status" value="1"/>
</dbReference>
<keyword evidence="11" id="KW-0472">Membrane</keyword>
<dbReference type="InterPro" id="IPR012001">
    <property type="entry name" value="Thiamin_PyroP_enz_TPP-bd_dom"/>
</dbReference>
<keyword evidence="16" id="KW-1185">Reference proteome</keyword>
<evidence type="ECO:0000256" key="10">
    <source>
        <dbReference type="RuleBase" id="RU362132"/>
    </source>
</evidence>
<dbReference type="SUPFAM" id="SSF52518">
    <property type="entry name" value="Thiamin diphosphate-binding fold (THDP-binding)"/>
    <property type="match status" value="2"/>
</dbReference>
<dbReference type="SUPFAM" id="SSF52467">
    <property type="entry name" value="DHS-like NAD/FAD-binding domain"/>
    <property type="match status" value="1"/>
</dbReference>
<proteinExistence type="inferred from homology"/>
<evidence type="ECO:0000313" key="15">
    <source>
        <dbReference type="EMBL" id="KAF5406211.1"/>
    </source>
</evidence>
<evidence type="ECO:0000256" key="11">
    <source>
        <dbReference type="SAM" id="Phobius"/>
    </source>
</evidence>
<dbReference type="EMBL" id="LUCH01000067">
    <property type="protein sequence ID" value="KAF5406211.1"/>
    <property type="molecule type" value="Genomic_DNA"/>
</dbReference>
<dbReference type="Proteomes" id="UP000748531">
    <property type="component" value="Unassembled WGS sequence"/>
</dbReference>
<dbReference type="Pfam" id="PF02775">
    <property type="entry name" value="TPP_enzyme_C"/>
    <property type="match status" value="1"/>
</dbReference>
<dbReference type="Gene3D" id="3.40.50.1220">
    <property type="entry name" value="TPP-binding domain"/>
    <property type="match status" value="1"/>
</dbReference>
<organism evidence="15 16">
    <name type="scientific">Paragonimus heterotremus</name>
    <dbReference type="NCBI Taxonomy" id="100268"/>
    <lineage>
        <taxon>Eukaryota</taxon>
        <taxon>Metazoa</taxon>
        <taxon>Spiralia</taxon>
        <taxon>Lophotrochozoa</taxon>
        <taxon>Platyhelminthes</taxon>
        <taxon>Trematoda</taxon>
        <taxon>Digenea</taxon>
        <taxon>Plagiorchiida</taxon>
        <taxon>Troglotremata</taxon>
        <taxon>Troglotrematidae</taxon>
        <taxon>Paragonimus</taxon>
    </lineage>
</organism>
<feature type="transmembrane region" description="Helical" evidence="11">
    <location>
        <begin position="6"/>
        <end position="33"/>
    </location>
</feature>
<dbReference type="GO" id="GO:0003984">
    <property type="term" value="F:acetolactate synthase activity"/>
    <property type="evidence" value="ECO:0007669"/>
    <property type="project" value="TreeGrafter"/>
</dbReference>
<protein>
    <recommendedName>
        <fullName evidence="4">2-hydroxyacyl-CoA lyase 2</fullName>
    </recommendedName>
    <alternativeName>
        <fullName evidence="7">IlvB-like protein</fullName>
    </alternativeName>
</protein>
<comment type="catalytic activity">
    <reaction evidence="9">
        <text>(2R)-hydroxyhexadecanoyl-CoA = pentadecanal + formyl-CoA</text>
        <dbReference type="Rhea" id="RHEA:55212"/>
        <dbReference type="ChEBI" id="CHEBI:17302"/>
        <dbReference type="ChEBI" id="CHEBI:57376"/>
        <dbReference type="ChEBI" id="CHEBI:138654"/>
    </reaction>
    <physiologicalReaction direction="left-to-right" evidence="9">
        <dbReference type="Rhea" id="RHEA:55213"/>
    </physiologicalReaction>
</comment>
<evidence type="ECO:0000256" key="2">
    <source>
        <dbReference type="ARBA" id="ARBA00001964"/>
    </source>
</evidence>
<dbReference type="GO" id="GO:0009099">
    <property type="term" value="P:L-valine biosynthetic process"/>
    <property type="evidence" value="ECO:0007669"/>
    <property type="project" value="TreeGrafter"/>
</dbReference>
<evidence type="ECO:0000313" key="16">
    <source>
        <dbReference type="Proteomes" id="UP000748531"/>
    </source>
</evidence>
<dbReference type="Pfam" id="PF00205">
    <property type="entry name" value="TPP_enzyme_M"/>
    <property type="match status" value="1"/>
</dbReference>
<dbReference type="GO" id="GO:0009097">
    <property type="term" value="P:isoleucine biosynthetic process"/>
    <property type="evidence" value="ECO:0007669"/>
    <property type="project" value="TreeGrafter"/>
</dbReference>
<keyword evidence="11" id="KW-0812">Transmembrane</keyword>
<evidence type="ECO:0000256" key="3">
    <source>
        <dbReference type="ARBA" id="ARBA00007812"/>
    </source>
</evidence>
<dbReference type="PROSITE" id="PS00187">
    <property type="entry name" value="TPP_ENZYMES"/>
    <property type="match status" value="1"/>
</dbReference>
<evidence type="ECO:0000256" key="4">
    <source>
        <dbReference type="ARBA" id="ARBA00018936"/>
    </source>
</evidence>
<feature type="domain" description="Thiamine pyrophosphate enzyme N-terminal TPP-binding" evidence="14">
    <location>
        <begin position="52"/>
        <end position="165"/>
    </location>
</feature>
<dbReference type="OrthoDB" id="16262at2759"/>
<dbReference type="GO" id="GO:0050660">
    <property type="term" value="F:flavin adenine dinucleotide binding"/>
    <property type="evidence" value="ECO:0007669"/>
    <property type="project" value="TreeGrafter"/>
</dbReference>
<dbReference type="InterPro" id="IPR011766">
    <property type="entry name" value="TPP_enzyme_TPP-bd"/>
</dbReference>
<dbReference type="GO" id="GO:0030976">
    <property type="term" value="F:thiamine pyrophosphate binding"/>
    <property type="evidence" value="ECO:0007669"/>
    <property type="project" value="InterPro"/>
</dbReference>
<dbReference type="InterPro" id="IPR045229">
    <property type="entry name" value="TPP_enz"/>
</dbReference>
<evidence type="ECO:0000256" key="5">
    <source>
        <dbReference type="ARBA" id="ARBA00022723"/>
    </source>
</evidence>
<keyword evidence="5" id="KW-0479">Metal-binding</keyword>
<dbReference type="CDD" id="cd07035">
    <property type="entry name" value="TPP_PYR_POX_like"/>
    <property type="match status" value="1"/>
</dbReference>
<evidence type="ECO:0000256" key="6">
    <source>
        <dbReference type="ARBA" id="ARBA00023052"/>
    </source>
</evidence>
<evidence type="ECO:0000256" key="1">
    <source>
        <dbReference type="ARBA" id="ARBA00001946"/>
    </source>
</evidence>
<dbReference type="PANTHER" id="PTHR18968:SF166">
    <property type="entry name" value="2-HYDROXYACYL-COA LYASE 2"/>
    <property type="match status" value="1"/>
</dbReference>
<accession>A0A8J4T576</accession>
<dbReference type="InterPro" id="IPR029061">
    <property type="entry name" value="THDP-binding"/>
</dbReference>
<dbReference type="InterPro" id="IPR000399">
    <property type="entry name" value="TPP-bd_CS"/>
</dbReference>
<dbReference type="Gene3D" id="3.40.50.970">
    <property type="match status" value="2"/>
</dbReference>
<evidence type="ECO:0000256" key="8">
    <source>
        <dbReference type="ARBA" id="ARBA00048738"/>
    </source>
</evidence>
<feature type="domain" description="Thiamine pyrophosphate enzyme central" evidence="12">
    <location>
        <begin position="280"/>
        <end position="412"/>
    </location>
</feature>
<gene>
    <name evidence="15" type="ORF">PHET_00273</name>
</gene>
<evidence type="ECO:0000256" key="7">
    <source>
        <dbReference type="ARBA" id="ARBA00030510"/>
    </source>
</evidence>
<feature type="domain" description="Thiamine pyrophosphate enzyme TPP-binding" evidence="13">
    <location>
        <begin position="486"/>
        <end position="597"/>
    </location>
</feature>
<evidence type="ECO:0000259" key="12">
    <source>
        <dbReference type="Pfam" id="PF00205"/>
    </source>
</evidence>
<comment type="cofactor">
    <cofactor evidence="1">
        <name>Mg(2+)</name>
        <dbReference type="ChEBI" id="CHEBI:18420"/>
    </cofactor>
</comment>